<feature type="compositionally biased region" description="Low complexity" evidence="4">
    <location>
        <begin position="107"/>
        <end position="119"/>
    </location>
</feature>
<feature type="compositionally biased region" description="Low complexity" evidence="4">
    <location>
        <begin position="1437"/>
        <end position="1458"/>
    </location>
</feature>
<feature type="compositionally biased region" description="Polar residues" evidence="4">
    <location>
        <begin position="1312"/>
        <end position="1327"/>
    </location>
</feature>
<feature type="region of interest" description="Disordered" evidence="4">
    <location>
        <begin position="179"/>
        <end position="209"/>
    </location>
</feature>
<dbReference type="SUPFAM" id="SSF49879">
    <property type="entry name" value="SMAD/FHA domain"/>
    <property type="match status" value="1"/>
</dbReference>
<feature type="compositionally biased region" description="Polar residues" evidence="4">
    <location>
        <begin position="1474"/>
        <end position="1483"/>
    </location>
</feature>
<dbReference type="PANTHER" id="PTHR21712">
    <property type="entry name" value="PRE-RRNA-PROCESSING PROTEIN FHL1"/>
    <property type="match status" value="1"/>
</dbReference>
<dbReference type="EMBL" id="QJNU01000376">
    <property type="protein sequence ID" value="RYP00862.1"/>
    <property type="molecule type" value="Genomic_DNA"/>
</dbReference>
<dbReference type="PROSITE" id="PS50039">
    <property type="entry name" value="FORK_HEAD_3"/>
    <property type="match status" value="1"/>
</dbReference>
<comment type="caution">
    <text evidence="6">The sequence shown here is derived from an EMBL/GenBank/DDBJ whole genome shotgun (WGS) entry which is preliminary data.</text>
</comment>
<feature type="compositionally biased region" description="Basic and acidic residues" evidence="4">
    <location>
        <begin position="660"/>
        <end position="669"/>
    </location>
</feature>
<keyword evidence="1 3" id="KW-0238">DNA-binding</keyword>
<dbReference type="PRINTS" id="PR00053">
    <property type="entry name" value="FORKHEAD"/>
</dbReference>
<feature type="domain" description="Fork-head" evidence="5">
    <location>
        <begin position="830"/>
        <end position="892"/>
    </location>
</feature>
<feature type="region of interest" description="Disordered" evidence="4">
    <location>
        <begin position="1"/>
        <end position="140"/>
    </location>
</feature>
<gene>
    <name evidence="6" type="ORF">DL764_006385</name>
</gene>
<proteinExistence type="predicted"/>
<feature type="region of interest" description="Disordered" evidence="4">
    <location>
        <begin position="1242"/>
        <end position="1799"/>
    </location>
</feature>
<dbReference type="Pfam" id="PF00498">
    <property type="entry name" value="FHA"/>
    <property type="match status" value="1"/>
</dbReference>
<feature type="compositionally biased region" description="Pro residues" evidence="4">
    <location>
        <begin position="40"/>
        <end position="62"/>
    </location>
</feature>
<feature type="compositionally biased region" description="Basic and acidic residues" evidence="4">
    <location>
        <begin position="770"/>
        <end position="781"/>
    </location>
</feature>
<evidence type="ECO:0000259" key="5">
    <source>
        <dbReference type="PROSITE" id="PS50039"/>
    </source>
</evidence>
<evidence type="ECO:0000256" key="1">
    <source>
        <dbReference type="ARBA" id="ARBA00023125"/>
    </source>
</evidence>
<dbReference type="Proteomes" id="UP000293360">
    <property type="component" value="Unassembled WGS sequence"/>
</dbReference>
<feature type="DNA-binding region" description="Fork-head" evidence="3">
    <location>
        <begin position="830"/>
        <end position="892"/>
    </location>
</feature>
<feature type="compositionally biased region" description="Polar residues" evidence="4">
    <location>
        <begin position="1505"/>
        <end position="1516"/>
    </location>
</feature>
<dbReference type="InterPro" id="IPR036388">
    <property type="entry name" value="WH-like_DNA-bd_sf"/>
</dbReference>
<evidence type="ECO:0000256" key="2">
    <source>
        <dbReference type="ARBA" id="ARBA00023242"/>
    </source>
</evidence>
<feature type="region of interest" description="Disordered" evidence="4">
    <location>
        <begin position="994"/>
        <end position="1069"/>
    </location>
</feature>
<dbReference type="GO" id="GO:0043565">
    <property type="term" value="F:sequence-specific DNA binding"/>
    <property type="evidence" value="ECO:0007669"/>
    <property type="project" value="InterPro"/>
</dbReference>
<dbReference type="Gene3D" id="1.10.10.10">
    <property type="entry name" value="Winged helix-like DNA-binding domain superfamily/Winged helix DNA-binding domain"/>
    <property type="match status" value="1"/>
</dbReference>
<feature type="compositionally biased region" description="Polar residues" evidence="4">
    <location>
        <begin position="1734"/>
        <end position="1748"/>
    </location>
</feature>
<feature type="compositionally biased region" description="Polar residues" evidence="4">
    <location>
        <begin position="1527"/>
        <end position="1547"/>
    </location>
</feature>
<feature type="compositionally biased region" description="Basic and acidic residues" evidence="4">
    <location>
        <begin position="796"/>
        <end position="806"/>
    </location>
</feature>
<feature type="compositionally biased region" description="Low complexity" evidence="4">
    <location>
        <begin position="1143"/>
        <end position="1157"/>
    </location>
</feature>
<accession>A0A4Q4T4W0</accession>
<name>A0A4Q4T4W0_9PEZI</name>
<dbReference type="InterPro" id="IPR000253">
    <property type="entry name" value="FHA_dom"/>
</dbReference>
<evidence type="ECO:0000313" key="6">
    <source>
        <dbReference type="EMBL" id="RYP00862.1"/>
    </source>
</evidence>
<evidence type="ECO:0000256" key="3">
    <source>
        <dbReference type="PROSITE-ProRule" id="PRU00089"/>
    </source>
</evidence>
<feature type="compositionally biased region" description="Low complexity" evidence="4">
    <location>
        <begin position="1620"/>
        <end position="1668"/>
    </location>
</feature>
<dbReference type="GO" id="GO:0003700">
    <property type="term" value="F:DNA-binding transcription factor activity"/>
    <property type="evidence" value="ECO:0007669"/>
    <property type="project" value="InterPro"/>
</dbReference>
<feature type="region of interest" description="Disordered" evidence="4">
    <location>
        <begin position="607"/>
        <end position="673"/>
    </location>
</feature>
<feature type="compositionally biased region" description="Low complexity" evidence="4">
    <location>
        <begin position="1034"/>
        <end position="1056"/>
    </location>
</feature>
<feature type="compositionally biased region" description="Low complexity" evidence="4">
    <location>
        <begin position="1684"/>
        <end position="1697"/>
    </location>
</feature>
<keyword evidence="7" id="KW-1185">Reference proteome</keyword>
<dbReference type="PANTHER" id="PTHR21712:SF29">
    <property type="entry name" value="PRE-RRNA-PROCESSING PROTEIN FHL1"/>
    <property type="match status" value="1"/>
</dbReference>
<organism evidence="6 7">
    <name type="scientific">Monosporascus ibericus</name>
    <dbReference type="NCBI Taxonomy" id="155417"/>
    <lineage>
        <taxon>Eukaryota</taxon>
        <taxon>Fungi</taxon>
        <taxon>Dikarya</taxon>
        <taxon>Ascomycota</taxon>
        <taxon>Pezizomycotina</taxon>
        <taxon>Sordariomycetes</taxon>
        <taxon>Xylariomycetidae</taxon>
        <taxon>Xylariales</taxon>
        <taxon>Xylariales incertae sedis</taxon>
        <taxon>Monosporascus</taxon>
    </lineage>
</organism>
<feature type="region of interest" description="Disordered" evidence="4">
    <location>
        <begin position="420"/>
        <end position="485"/>
    </location>
</feature>
<feature type="compositionally biased region" description="Polar residues" evidence="4">
    <location>
        <begin position="1669"/>
        <end position="1682"/>
    </location>
</feature>
<dbReference type="SMART" id="SM00339">
    <property type="entry name" value="FH"/>
    <property type="match status" value="1"/>
</dbReference>
<feature type="compositionally biased region" description="Polar residues" evidence="4">
    <location>
        <begin position="64"/>
        <end position="89"/>
    </location>
</feature>
<feature type="compositionally biased region" description="Polar residues" evidence="4">
    <location>
        <begin position="120"/>
        <end position="136"/>
    </location>
</feature>
<dbReference type="InterPro" id="IPR036390">
    <property type="entry name" value="WH_DNA-bd_sf"/>
</dbReference>
<dbReference type="STRING" id="155417.A0A4Q4T4W0"/>
<evidence type="ECO:0000313" key="7">
    <source>
        <dbReference type="Proteomes" id="UP000293360"/>
    </source>
</evidence>
<feature type="compositionally biased region" description="Low complexity" evidence="4">
    <location>
        <begin position="1275"/>
        <end position="1294"/>
    </location>
</feature>
<feature type="compositionally biased region" description="Polar residues" evidence="4">
    <location>
        <begin position="191"/>
        <end position="204"/>
    </location>
</feature>
<dbReference type="OrthoDB" id="5402974at2759"/>
<feature type="region of interest" description="Disordered" evidence="4">
    <location>
        <begin position="955"/>
        <end position="981"/>
    </location>
</feature>
<comment type="subcellular location">
    <subcellularLocation>
        <location evidence="3">Nucleus</location>
    </subcellularLocation>
</comment>
<dbReference type="InterPro" id="IPR001766">
    <property type="entry name" value="Fork_head_dom"/>
</dbReference>
<protein>
    <recommendedName>
        <fullName evidence="5">Fork-head domain-containing protein</fullName>
    </recommendedName>
</protein>
<dbReference type="GO" id="GO:0005634">
    <property type="term" value="C:nucleus"/>
    <property type="evidence" value="ECO:0007669"/>
    <property type="project" value="UniProtKB-SubCell"/>
</dbReference>
<evidence type="ECO:0000256" key="4">
    <source>
        <dbReference type="SAM" id="MobiDB-lite"/>
    </source>
</evidence>
<feature type="compositionally biased region" description="Pro residues" evidence="4">
    <location>
        <begin position="1370"/>
        <end position="1381"/>
    </location>
</feature>
<dbReference type="GO" id="GO:0060962">
    <property type="term" value="P:regulation of ribosomal protein gene transcription by RNA polymerase II"/>
    <property type="evidence" value="ECO:0007669"/>
    <property type="project" value="InterPro"/>
</dbReference>
<feature type="compositionally biased region" description="Acidic residues" evidence="4">
    <location>
        <begin position="635"/>
        <end position="646"/>
    </location>
</feature>
<dbReference type="InterPro" id="IPR045178">
    <property type="entry name" value="Fhl1/FHA1"/>
</dbReference>
<dbReference type="SUPFAM" id="SSF46785">
    <property type="entry name" value="Winged helix' DNA-binding domain"/>
    <property type="match status" value="1"/>
</dbReference>
<dbReference type="InterPro" id="IPR008984">
    <property type="entry name" value="SMAD_FHA_dom_sf"/>
</dbReference>
<feature type="compositionally biased region" description="Low complexity" evidence="4">
    <location>
        <begin position="1247"/>
        <end position="1268"/>
    </location>
</feature>
<sequence>MTSSNAAVPESGRGSPLTPEVPDQSRSRRDTPTPTSLSSPSPPPPSAPLPNAPAPAIDPPPDSIQDTNTNPDPDSKASLNSRVNSTTDALVSGQPHPLQETIDKVPTTTTTTTTATTTANNHNTSSPGKTGSRSSNAAAPAARLHIDTTFDTDQMIPSPPTVSPLSTPAATHINIDDIEEDIGTPGDQKHLSSASNSKNNTGDTQPRICGAAEPADWKTLIKSTSAQPSNLNEASTMEVQRPELPAFQQLTRLQNQIQAIATTDPEPESANYPLHNAFNMHHANANVDPSALMMALARASSTQYNHNHADIPNHVAPSEVSIGASLTQASDAITGTVDPLSASASQNLESFARLEFADSVYMMTTYAVIIGRDTEAMKQARKAELEELKYKRKLEEHARLGLPPPSPVGVDRGKYSKSYVSEEGGMLGPAPDGEDDVVPSGRKRRNSSGNQSRDGDEEGKAGHITSSRQYVSHTPGAATVDISNLRPPPDKIPFLAIHSPGPDIAKKTRGISRNHLKIQFNRERGVFEAISLHRNGFFVEDRHCGLDHPPVILKSGAHLQVKDVAFRFYINGVEDGKTGGEDDGDEASSKRLSIGGKEMSFDFEHSDHENFQDTSDDLTPPPAEVKRATPIKVSEEEDDDEIENVNENESGNGNENESEQENHGERDDQMTFENLQALVDATRALESDAGGIMETTEMQDGIREGSQSEFVMPQIPKRRGPGRPPKDGIMSKRERRLLKKQMQETSRKTLPQEPAGEKIRRPVGRPRKNPLPEDGEKPEKRKYTKRRREDGEEGSDAEKRAKEKKDKKVRPKSPPLELQKEDFTEEQLQKPSRNYGVLIDEALTNGPSDGLTLKQIYKRIMQRYPWFYFSAETKGWESSVRHNLIGNEAFKKSEITGLWSRVPGVELDAGKKRKATSPDRHMASSHAHMSHMAQQPYYQAGPYLPQQSVNFGHGAAMQQQPQATYPATAQFPTPSAQPVAQAVAPAQLPPGYGVSALSRPPAAPQQSTYSSPYARPPPPSAPVVKTETTASSNLQTLPLTQGQQTQGQPSRQQPQQAIPGATNPTTRLSLTPEIERAIAQFKTNMLNNLSKHTKHAGQIIDTAINKVKGLPAQAPVPGFETVEKALVDGLQTMIKSMQGSRQNTTSTSPAPAANATAVKSTVTPSTGPSAAVDEEIQRRIKSFRDNIIGPLKKKTDQAEAIVDSAINRAKGLPNPGSFKGWEEADRLMYESVTKIISDVQKAHGFGPRPTSSTSAPSQPRPAAAAQPALQPIRKAPSASPAPAQPSTSSAPQQQNSGIAAYPPAASPLPVGASTSVSKPMSLSTTRHGASIARPTTMGIARPGMTSIARPPVARPEPGNQSTTLGKSVLPPTPNVSSPAPPSAGVVSQIANSQQRSSDEVTRNVSSPAPPSAGVLDQITGHKRAMDMQQSEAKEKPAAAPTVSSTLAATSTPAPAHAPNMASPTPPSAGVLDQITGQQRSTENATKAAPAPTPPPTTAAAPPLNTGVSTKSHQPASKPSIPAAVPTPSASRSITTSGQTMNQPQQWQVHAGVTDVSTPAAASASLQTPVNTASVPTSAPTVAPAPTPAPGPAPAPSLSAGTSGQAAARQPPQPTNAGKVPTPASAPSPSSTASLGTTTGGQTPSQPGQPVKTSHASAPASVLAPSSSLGTPSSGKTVRQPQQLADATNPPASAPAAALSLGIATSGQTADELRPADNTAKATNPTPLPKPNVSVVDQTPAQTQPQGTEAPQRGPSPPQPKPSAGVVEQILGQKRSLAEGPGEDQGAQQPEAKKLAVSPT</sequence>
<feature type="region of interest" description="Disordered" evidence="4">
    <location>
        <begin position="687"/>
        <end position="829"/>
    </location>
</feature>
<keyword evidence="2 3" id="KW-0539">Nucleus</keyword>
<reference evidence="6 7" key="1">
    <citation type="submission" date="2018-06" db="EMBL/GenBank/DDBJ databases">
        <title>Complete Genomes of Monosporascus.</title>
        <authorList>
            <person name="Robinson A.J."/>
            <person name="Natvig D.O."/>
        </authorList>
    </citation>
    <scope>NUCLEOTIDE SEQUENCE [LARGE SCALE GENOMIC DNA]</scope>
    <source>
        <strain evidence="6 7">CBS 110550</strain>
    </source>
</reference>
<dbReference type="Pfam" id="PF00250">
    <property type="entry name" value="Forkhead"/>
    <property type="match status" value="1"/>
</dbReference>
<feature type="compositionally biased region" description="Low complexity" evidence="4">
    <location>
        <begin position="1571"/>
        <end position="1581"/>
    </location>
</feature>
<feature type="compositionally biased region" description="Polar residues" evidence="4">
    <location>
        <begin position="1158"/>
        <end position="1168"/>
    </location>
</feature>
<feature type="region of interest" description="Disordered" evidence="4">
    <location>
        <begin position="1139"/>
        <end position="1172"/>
    </location>
</feature>
<feature type="compositionally biased region" description="Pro residues" evidence="4">
    <location>
        <begin position="1582"/>
        <end position="1594"/>
    </location>
</feature>